<protein>
    <recommendedName>
        <fullName evidence="5">HID1</fullName>
    </recommendedName>
</protein>
<feature type="compositionally biased region" description="Polar residues" evidence="1">
    <location>
        <begin position="619"/>
        <end position="629"/>
    </location>
</feature>
<dbReference type="InterPro" id="IPR026705">
    <property type="entry name" value="Hid-1/Ecm30"/>
</dbReference>
<comment type="caution">
    <text evidence="3">The sequence shown here is derived from an EMBL/GenBank/DDBJ whole genome shotgun (WGS) entry which is preliminary data.</text>
</comment>
<keyword evidence="2" id="KW-0472">Membrane</keyword>
<dbReference type="GO" id="GO:0016020">
    <property type="term" value="C:membrane"/>
    <property type="evidence" value="ECO:0007669"/>
    <property type="project" value="TreeGrafter"/>
</dbReference>
<keyword evidence="2" id="KW-0812">Transmembrane</keyword>
<evidence type="ECO:0000256" key="2">
    <source>
        <dbReference type="SAM" id="Phobius"/>
    </source>
</evidence>
<evidence type="ECO:0000313" key="3">
    <source>
        <dbReference type="EMBL" id="CAF4787565.1"/>
    </source>
</evidence>
<dbReference type="GO" id="GO:0005797">
    <property type="term" value="C:Golgi medial cisterna"/>
    <property type="evidence" value="ECO:0007669"/>
    <property type="project" value="TreeGrafter"/>
</dbReference>
<dbReference type="GO" id="GO:0000138">
    <property type="term" value="C:Golgi trans cisterna"/>
    <property type="evidence" value="ECO:0007669"/>
    <property type="project" value="TreeGrafter"/>
</dbReference>
<sequence length="813" mass="92014">MFLLFQQIESNDESFWDQFWSDKIANVQDIFVLVSAAEIRSLREKSPSNLAILCNKLVDRLQQAAEHSCQTERDQIAGSGNFVFLVKIMTVLSLFLFLAINCVRLLTRLLPYIFEESEWRGFFWSDIPNGQQQTTTSNGDYLSKPPLAQRLLQTLADLLFCPDFTVSAKKKKGPDNPEDIHTIDSCEYIWEAGVGCAHSPVHSPSNDRNRTEILKLLLTCFSETIYMKPSVELQSYSNKWLNYFTSSDNRQTLPLFTSLINIVFSYDPVGYLPYNYLLFTDTREPLVEAAAQLLCVTLDNSSSLLNEQIPSSSSSTSKMSIGDDGSNLFINYLSRIHRDDDFSVLLKGFCRLLNNPLIQTYLPGSCKKIGFYQELLILFWKFCDRNKKFLYYVLKSSEVLDVLVPILYFLNDARENSSKIGIMHIGIFILLLLSGERNFGVRLNKPYVTRVPMNIPVFTGTHADLLIIVFHKIIVSASQRIQPLYDCLLTIIVNISPYLKTLSMVSSNKLIHLLEAFSSSSFLFAASDNHHLVFFLLEAFNNLIQYQFDGNASLIYTIIRKRQIFFSLSNLPTDMPTIAKFSTKSSGSISSLKSSPDKSEKKRSLFQTHSKSNTDDESTSNGDKPQQSTTVISSMVTTLAETPSIHKMTERTLAASASLNSPPSQRSNTNHETSANSSQASSPATSNGDTISNHSYSIENGIWTPTSAWAQSWKGKLPLQTIMRLLQVLVPQVEKICMDRGLTDESEIIKFLQHGTLVGLLPIPHPILIRKYQPNSGTVMWFRTYTWGVIYLRNVDPPIWYDTDVKLFEIQQL</sequence>
<gene>
    <name evidence="3" type="ORF">QYT958_LOCUS23084</name>
</gene>
<accession>A0A821NHC9</accession>
<evidence type="ECO:0008006" key="5">
    <source>
        <dbReference type="Google" id="ProtNLM"/>
    </source>
</evidence>
<dbReference type="PANTHER" id="PTHR21575">
    <property type="entry name" value="PROTEIN HID1"/>
    <property type="match status" value="1"/>
</dbReference>
<feature type="compositionally biased region" description="Polar residues" evidence="1">
    <location>
        <begin position="665"/>
        <end position="691"/>
    </location>
</feature>
<proteinExistence type="predicted"/>
<feature type="compositionally biased region" description="Low complexity" evidence="1">
    <location>
        <begin position="585"/>
        <end position="594"/>
    </location>
</feature>
<feature type="region of interest" description="Disordered" evidence="1">
    <location>
        <begin position="585"/>
        <end position="629"/>
    </location>
</feature>
<feature type="compositionally biased region" description="Low complexity" evidence="1">
    <location>
        <begin position="655"/>
        <end position="664"/>
    </location>
</feature>
<dbReference type="Proteomes" id="UP000663848">
    <property type="component" value="Unassembled WGS sequence"/>
</dbReference>
<keyword evidence="2" id="KW-1133">Transmembrane helix</keyword>
<feature type="region of interest" description="Disordered" evidence="1">
    <location>
        <begin position="655"/>
        <end position="691"/>
    </location>
</feature>
<dbReference type="Pfam" id="PF12722">
    <property type="entry name" value="Hid1"/>
    <property type="match status" value="1"/>
</dbReference>
<name>A0A821NHC9_9BILA</name>
<evidence type="ECO:0000256" key="1">
    <source>
        <dbReference type="SAM" id="MobiDB-lite"/>
    </source>
</evidence>
<dbReference type="EMBL" id="CAJOBR010004586">
    <property type="protein sequence ID" value="CAF4787565.1"/>
    <property type="molecule type" value="Genomic_DNA"/>
</dbReference>
<reference evidence="3" key="1">
    <citation type="submission" date="2021-02" db="EMBL/GenBank/DDBJ databases">
        <authorList>
            <person name="Nowell W R."/>
        </authorList>
    </citation>
    <scope>NUCLEOTIDE SEQUENCE</scope>
</reference>
<organism evidence="3 4">
    <name type="scientific">Rotaria socialis</name>
    <dbReference type="NCBI Taxonomy" id="392032"/>
    <lineage>
        <taxon>Eukaryota</taxon>
        <taxon>Metazoa</taxon>
        <taxon>Spiralia</taxon>
        <taxon>Gnathifera</taxon>
        <taxon>Rotifera</taxon>
        <taxon>Eurotatoria</taxon>
        <taxon>Bdelloidea</taxon>
        <taxon>Philodinida</taxon>
        <taxon>Philodinidae</taxon>
        <taxon>Rotaria</taxon>
    </lineage>
</organism>
<dbReference type="PANTHER" id="PTHR21575:SF12">
    <property type="entry name" value="PROTEIN HID1"/>
    <property type="match status" value="1"/>
</dbReference>
<feature type="transmembrane region" description="Helical" evidence="2">
    <location>
        <begin position="82"/>
        <end position="103"/>
    </location>
</feature>
<dbReference type="AlphaFoldDB" id="A0A821NHC9"/>
<evidence type="ECO:0000313" key="4">
    <source>
        <dbReference type="Proteomes" id="UP000663848"/>
    </source>
</evidence>